<feature type="domain" description="Aminoacyl-transfer RNA synthetases class-II family profile" evidence="9">
    <location>
        <begin position="403"/>
        <end position="732"/>
    </location>
</feature>
<dbReference type="InterPro" id="IPR006195">
    <property type="entry name" value="aa-tRNA-synth_II"/>
</dbReference>
<dbReference type="FunFam" id="3.30.930.10:FF:000016">
    <property type="entry name" value="Asparagine--tRNA ligase"/>
    <property type="match status" value="1"/>
</dbReference>
<dbReference type="PROSITE" id="PS50405">
    <property type="entry name" value="GST_CTER"/>
    <property type="match status" value="1"/>
</dbReference>
<evidence type="ECO:0000256" key="7">
    <source>
        <dbReference type="ARBA" id="ARBA00023146"/>
    </source>
</evidence>
<dbReference type="EC" id="6.1.1.22" evidence="2"/>
<dbReference type="Proteomes" id="UP001230188">
    <property type="component" value="Unassembled WGS sequence"/>
</dbReference>
<keyword evidence="11" id="KW-1185">Reference proteome</keyword>
<dbReference type="Pfam" id="PF00152">
    <property type="entry name" value="tRNA-synt_2"/>
    <property type="match status" value="1"/>
</dbReference>
<evidence type="ECO:0000313" key="10">
    <source>
        <dbReference type="EMBL" id="KAJ8599811.1"/>
    </source>
</evidence>
<keyword evidence="5" id="KW-0067">ATP-binding</keyword>
<organism evidence="10 11">
    <name type="scientific">Chrysophaeum taylorii</name>
    <dbReference type="NCBI Taxonomy" id="2483200"/>
    <lineage>
        <taxon>Eukaryota</taxon>
        <taxon>Sar</taxon>
        <taxon>Stramenopiles</taxon>
        <taxon>Ochrophyta</taxon>
        <taxon>Pelagophyceae</taxon>
        <taxon>Pelagomonadales</taxon>
        <taxon>Pelagomonadaceae</taxon>
        <taxon>Chrysophaeum</taxon>
    </lineage>
</organism>
<dbReference type="Pfam" id="PF01336">
    <property type="entry name" value="tRNA_anti-codon"/>
    <property type="match status" value="1"/>
</dbReference>
<accession>A0AAD7U7U7</accession>
<evidence type="ECO:0000256" key="3">
    <source>
        <dbReference type="ARBA" id="ARBA00022598"/>
    </source>
</evidence>
<dbReference type="InterPro" id="IPR004522">
    <property type="entry name" value="Asn-tRNA-ligase"/>
</dbReference>
<dbReference type="InterPro" id="IPR004365">
    <property type="entry name" value="NA-bd_OB_tRNA"/>
</dbReference>
<evidence type="ECO:0000256" key="4">
    <source>
        <dbReference type="ARBA" id="ARBA00022741"/>
    </source>
</evidence>
<reference evidence="10" key="1">
    <citation type="submission" date="2023-01" db="EMBL/GenBank/DDBJ databases">
        <title>Metagenome sequencing of chrysophaentin producing Chrysophaeum taylorii.</title>
        <authorList>
            <person name="Davison J."/>
            <person name="Bewley C."/>
        </authorList>
    </citation>
    <scope>NUCLEOTIDE SEQUENCE</scope>
    <source>
        <strain evidence="10">NIES-1699</strain>
    </source>
</reference>
<dbReference type="EMBL" id="JAQMWT010000544">
    <property type="protein sequence ID" value="KAJ8599811.1"/>
    <property type="molecule type" value="Genomic_DNA"/>
</dbReference>
<dbReference type="PROSITE" id="PS50862">
    <property type="entry name" value="AA_TRNA_LIGASE_II"/>
    <property type="match status" value="1"/>
</dbReference>
<dbReference type="GO" id="GO:0005739">
    <property type="term" value="C:mitochondrion"/>
    <property type="evidence" value="ECO:0007669"/>
    <property type="project" value="TreeGrafter"/>
</dbReference>
<dbReference type="Gene3D" id="1.20.1050.130">
    <property type="match status" value="1"/>
</dbReference>
<protein>
    <recommendedName>
        <fullName evidence="2">asparagine--tRNA ligase</fullName>
        <ecNumber evidence="2">6.1.1.22</ecNumber>
    </recommendedName>
</protein>
<name>A0AAD7U7U7_9STRA</name>
<evidence type="ECO:0000313" key="11">
    <source>
        <dbReference type="Proteomes" id="UP001230188"/>
    </source>
</evidence>
<proteinExistence type="inferred from homology"/>
<dbReference type="GO" id="GO:0004816">
    <property type="term" value="F:asparagine-tRNA ligase activity"/>
    <property type="evidence" value="ECO:0007669"/>
    <property type="project" value="UniProtKB-EC"/>
</dbReference>
<dbReference type="PANTHER" id="PTHR22594:SF34">
    <property type="entry name" value="ASPARAGINE--TRNA LIGASE, MITOCHONDRIAL-RELATED"/>
    <property type="match status" value="1"/>
</dbReference>
<dbReference type="InterPro" id="IPR004046">
    <property type="entry name" value="GST_C"/>
</dbReference>
<keyword evidence="3" id="KW-0436">Ligase</keyword>
<dbReference type="AlphaFoldDB" id="A0AAD7U7U7"/>
<dbReference type="Pfam" id="PF00043">
    <property type="entry name" value="GST_C"/>
    <property type="match status" value="1"/>
</dbReference>
<comment type="caution">
    <text evidence="10">The sequence shown here is derived from an EMBL/GenBank/DDBJ whole genome shotgun (WGS) entry which is preliminary data.</text>
</comment>
<keyword evidence="7" id="KW-0030">Aminoacyl-tRNA synthetase</keyword>
<dbReference type="Gene3D" id="2.40.50.140">
    <property type="entry name" value="Nucleic acid-binding proteins"/>
    <property type="match status" value="1"/>
</dbReference>
<dbReference type="SUPFAM" id="SSF50249">
    <property type="entry name" value="Nucleic acid-binding proteins"/>
    <property type="match status" value="1"/>
</dbReference>
<dbReference type="NCBIfam" id="NF003037">
    <property type="entry name" value="PRK03932.1"/>
    <property type="match status" value="1"/>
</dbReference>
<evidence type="ECO:0000256" key="5">
    <source>
        <dbReference type="ARBA" id="ARBA00022840"/>
    </source>
</evidence>
<dbReference type="PRINTS" id="PR01042">
    <property type="entry name" value="TRNASYNTHASP"/>
</dbReference>
<keyword evidence="4" id="KW-0547">Nucleotide-binding</keyword>
<dbReference type="PANTHER" id="PTHR22594">
    <property type="entry name" value="ASPARTYL/LYSYL-TRNA SYNTHETASE"/>
    <property type="match status" value="1"/>
</dbReference>
<dbReference type="GO" id="GO:0006421">
    <property type="term" value="P:asparaginyl-tRNA aminoacylation"/>
    <property type="evidence" value="ECO:0007669"/>
    <property type="project" value="InterPro"/>
</dbReference>
<dbReference type="InterPro" id="IPR045864">
    <property type="entry name" value="aa-tRNA-synth_II/BPL/LPL"/>
</dbReference>
<dbReference type="SUPFAM" id="SSF55681">
    <property type="entry name" value="Class II aaRS and biotin synthetases"/>
    <property type="match status" value="1"/>
</dbReference>
<keyword evidence="6" id="KW-0648">Protein biosynthesis</keyword>
<comment type="similarity">
    <text evidence="1">Belongs to the class-II aminoacyl-tRNA synthetase family.</text>
</comment>
<evidence type="ECO:0000259" key="8">
    <source>
        <dbReference type="PROSITE" id="PS50405"/>
    </source>
</evidence>
<sequence>MGVEAICETRVLGGSKEAAKEARSRVRGFRIRWAESAASFKKAKVSAVARLAGVKVEDEGSALLTGSQRTCVLETKEGPITQSYAVIRYLAGLSPQSGLYGSTAYEEATVDQWLEFCVLEVETAVVAAIEHGKVVEPAARADVEKALKVLNRVLEKRTFLVGERATAADVALVCVLKSVFCDAKLLGPALFKQQYPHALRWYLTVAHACAPELGKGAVDAVKPIASLPREEAKAPKGTAGGGGGAGDPGSLFSRTFARSRVRLKELLSEKSIGSTATVAGWVRSVREAEKGTLCFVELNDGSCLGSLQVVVASGIEGFSEMKGCGGTGASVKAKGEVVESPGKNQAIELRATEVTVLGPTRGGPDRAPGAQYYPLAKKFHTPEHLRAHAHLRPRSRLGSAVVRVRHALAFATHEFFNGLGFLYVHTPLITAADCEGAGEQFTVTTLLPEEGERADTIPRTPEGFVDYSKDFFGRKCGLTVSGQLNVETHAVALSDCYTFGPTFRAEVSHTARHLSEFWMIEPEMAFATLDDDVKLAQDYLKYCVSAVLTRCDDDLAFFEQANEKGLRDRLRSLASARVPRLEYSDAIEILLVAIRDGHDFENKDIAWGVDLNSEHERYLTDVVYKGPVVIVNYPKNIKAFYMKLNPGSNPPTVAAMDLLVPKIGEIIGGSQREDDLETLEQRAKEVGLDPKSISWYADLRRYGSVPHAGFGLGFERLIMLVTGVENIRDVIPFPRYPGHAAF</sequence>
<dbReference type="CDD" id="cd04318">
    <property type="entry name" value="EcAsnRS_like_N"/>
    <property type="match status" value="1"/>
</dbReference>
<evidence type="ECO:0000256" key="1">
    <source>
        <dbReference type="ARBA" id="ARBA00008226"/>
    </source>
</evidence>
<evidence type="ECO:0000256" key="6">
    <source>
        <dbReference type="ARBA" id="ARBA00022917"/>
    </source>
</evidence>
<dbReference type="CDD" id="cd00776">
    <property type="entry name" value="AsxRS_core"/>
    <property type="match status" value="1"/>
</dbReference>
<dbReference type="GO" id="GO:0005524">
    <property type="term" value="F:ATP binding"/>
    <property type="evidence" value="ECO:0007669"/>
    <property type="project" value="UniProtKB-KW"/>
</dbReference>
<dbReference type="Gene3D" id="3.30.930.10">
    <property type="entry name" value="Bira Bifunctional Protein, Domain 2"/>
    <property type="match status" value="1"/>
</dbReference>
<evidence type="ECO:0000259" key="9">
    <source>
        <dbReference type="PROSITE" id="PS50862"/>
    </source>
</evidence>
<dbReference type="InterPro" id="IPR010987">
    <property type="entry name" value="Glutathione-S-Trfase_C-like"/>
</dbReference>
<dbReference type="InterPro" id="IPR004364">
    <property type="entry name" value="Aa-tRNA-synt_II"/>
</dbReference>
<dbReference type="InterPro" id="IPR036282">
    <property type="entry name" value="Glutathione-S-Trfase_C_sf"/>
</dbReference>
<dbReference type="SUPFAM" id="SSF47616">
    <property type="entry name" value="GST C-terminal domain-like"/>
    <property type="match status" value="1"/>
</dbReference>
<dbReference type="GO" id="GO:0003676">
    <property type="term" value="F:nucleic acid binding"/>
    <property type="evidence" value="ECO:0007669"/>
    <property type="project" value="InterPro"/>
</dbReference>
<dbReference type="HAMAP" id="MF_00534">
    <property type="entry name" value="Asn_tRNA_synth"/>
    <property type="match status" value="1"/>
</dbReference>
<dbReference type="InterPro" id="IPR002312">
    <property type="entry name" value="Asp/Asn-tRNA-synth_IIb"/>
</dbReference>
<dbReference type="InterPro" id="IPR012340">
    <property type="entry name" value="NA-bd_OB-fold"/>
</dbReference>
<dbReference type="NCBIfam" id="TIGR00457">
    <property type="entry name" value="asnS"/>
    <property type="match status" value="1"/>
</dbReference>
<feature type="domain" description="GST C-terminal" evidence="8">
    <location>
        <begin position="103"/>
        <end position="224"/>
    </location>
</feature>
<gene>
    <name evidence="10" type="ORF">CTAYLR_004005</name>
</gene>
<evidence type="ECO:0000256" key="2">
    <source>
        <dbReference type="ARBA" id="ARBA00012816"/>
    </source>
</evidence>